<keyword evidence="1" id="KW-0732">Signal</keyword>
<evidence type="ECO:0000313" key="4">
    <source>
        <dbReference type="Proteomes" id="UP000673552"/>
    </source>
</evidence>
<proteinExistence type="predicted"/>
<dbReference type="GeneID" id="92510512"/>
<feature type="domain" description="CCZ1/INTU/HSP4 first Longin" evidence="2">
    <location>
        <begin position="15"/>
        <end position="123"/>
    </location>
</feature>
<feature type="signal peptide" evidence="1">
    <location>
        <begin position="1"/>
        <end position="25"/>
    </location>
</feature>
<evidence type="ECO:0000256" key="1">
    <source>
        <dbReference type="SAM" id="SignalP"/>
    </source>
</evidence>
<dbReference type="Proteomes" id="UP000673552">
    <property type="component" value="Chromosome 36"/>
</dbReference>
<feature type="chain" id="PRO_5033048789" description="CCZ1/INTU/HSP4 first Longin domain-containing protein" evidence="1">
    <location>
        <begin position="26"/>
        <end position="516"/>
    </location>
</feature>
<dbReference type="RefSeq" id="XP_067174105.1">
    <property type="nucleotide sequence ID" value="XM_067318000.1"/>
</dbReference>
<evidence type="ECO:0000259" key="2">
    <source>
        <dbReference type="Pfam" id="PF19031"/>
    </source>
</evidence>
<accession>A0A836KG00</accession>
<name>A0A836KG00_9TRYP</name>
<dbReference type="GO" id="GO:0016192">
    <property type="term" value="P:vesicle-mediated transport"/>
    <property type="evidence" value="ECO:0007669"/>
    <property type="project" value="InterPro"/>
</dbReference>
<dbReference type="AlphaFoldDB" id="A0A836KG00"/>
<keyword evidence="4" id="KW-1185">Reference proteome</keyword>
<dbReference type="EMBL" id="JAFEUZ010000036">
    <property type="protein sequence ID" value="KAG5464168.1"/>
    <property type="molecule type" value="Genomic_DNA"/>
</dbReference>
<dbReference type="InterPro" id="IPR043987">
    <property type="entry name" value="CCZ1/INTU/HSP4_longin_1"/>
</dbReference>
<gene>
    <name evidence="3" type="ORF">LSCM1_00348</name>
</gene>
<organism evidence="3 4">
    <name type="scientific">Leishmania martiniquensis</name>
    <dbReference type="NCBI Taxonomy" id="1580590"/>
    <lineage>
        <taxon>Eukaryota</taxon>
        <taxon>Discoba</taxon>
        <taxon>Euglenozoa</taxon>
        <taxon>Kinetoplastea</taxon>
        <taxon>Metakinetoplastina</taxon>
        <taxon>Trypanosomatida</taxon>
        <taxon>Trypanosomatidae</taxon>
        <taxon>Leishmaniinae</taxon>
        <taxon>Leishmania</taxon>
    </lineage>
</organism>
<dbReference type="Pfam" id="PF19031">
    <property type="entry name" value="Intu_longin_1"/>
    <property type="match status" value="1"/>
</dbReference>
<dbReference type="KEGG" id="lmat:92510512"/>
<dbReference type="OrthoDB" id="240546at2759"/>
<reference evidence="3 4" key="1">
    <citation type="submission" date="2021-03" db="EMBL/GenBank/DDBJ databases">
        <title>Leishmania (Mundinia) martiniquensis Genome sequencing and assembly.</title>
        <authorList>
            <person name="Almutairi H."/>
            <person name="Gatherer D."/>
        </authorList>
    </citation>
    <scope>NUCLEOTIDE SEQUENCE [LARGE SCALE GENOMIC DNA]</scope>
    <source>
        <strain evidence="3">LSCM1</strain>
    </source>
</reference>
<comment type="caution">
    <text evidence="3">The sequence shown here is derived from an EMBL/GenBank/DDBJ whole genome shotgun (WGS) entry which is preliminary data.</text>
</comment>
<evidence type="ECO:0000313" key="3">
    <source>
        <dbReference type="EMBL" id="KAG5464168.1"/>
    </source>
</evidence>
<sequence length="516" mass="56193">MALATSSGVVTPLLSLAVYCPLLCADKEERGSDNILFYFPEGTHLNSQMNQVGFCIAISSLAPHFGVHCSRRQTIRKQRSSICLMSPVESLWVSAHVRGGNDAALTTHHLLQLSCNLFELLYGADTMLLLTLPYIKHSGEECVLTSPGLSPLATPTTVDAAPSDTEARAALRSFFTRCATFISSSLTAQCEPCGGATEPTGWSAAAMSAQEWAQYLSAEASFGLPLRFVSDRELTSVQLGQVEEAVQHILWQRAGSCAAGPGDETPSSWSLDSARCCVFILPSLYVVVADSRLPRVVVQSLKYYLVLYAPISCTSFQCHVPSDGLCEVAVWLEGNAVVVLIERREDPSAGVSGSRVPLALMEHASIIGASVLQLLRKPAAGVASVEAQDAHWLSARDAAMHQLDYQLPLKPPLAASRGLVAHWRLSGRVVEGTPFRQVVPGLAEYVRTLVYSTELCRSSSPFATALELWMHWNSFWVYLHFNGPTVTALVWEQSQWSSRSVRQLVYEAQRLLLLAP</sequence>
<protein>
    <recommendedName>
        <fullName evidence="2">CCZ1/INTU/HSP4 first Longin domain-containing protein</fullName>
    </recommendedName>
</protein>